<feature type="DNA-binding region" description="H-T-H motif" evidence="2">
    <location>
        <begin position="28"/>
        <end position="47"/>
    </location>
</feature>
<dbReference type="InterPro" id="IPR009057">
    <property type="entry name" value="Homeodomain-like_sf"/>
</dbReference>
<reference evidence="4 5" key="1">
    <citation type="submission" date="2018-03" db="EMBL/GenBank/DDBJ databases">
        <title>Genomic Encyclopedia of Type Strains, Phase III (KMG-III): the genomes of soil and plant-associated and newly described type strains.</title>
        <authorList>
            <person name="Whitman W."/>
        </authorList>
    </citation>
    <scope>NUCLEOTIDE SEQUENCE [LARGE SCALE GENOMIC DNA]</scope>
    <source>
        <strain evidence="4 5">CGMCC 1.9313</strain>
    </source>
</reference>
<comment type="caution">
    <text evidence="4">The sequence shown here is derived from an EMBL/GenBank/DDBJ whole genome shotgun (WGS) entry which is preliminary data.</text>
</comment>
<feature type="domain" description="HTH tetR-type" evidence="3">
    <location>
        <begin position="5"/>
        <end position="65"/>
    </location>
</feature>
<dbReference type="PANTHER" id="PTHR43479:SF11">
    <property type="entry name" value="ACREF_ENVCD OPERON REPRESSOR-RELATED"/>
    <property type="match status" value="1"/>
</dbReference>
<evidence type="ECO:0000256" key="2">
    <source>
        <dbReference type="PROSITE-ProRule" id="PRU00335"/>
    </source>
</evidence>
<organism evidence="4 5">
    <name type="scientific">Arcticibacter pallidicorallinus</name>
    <dbReference type="NCBI Taxonomy" id="1259464"/>
    <lineage>
        <taxon>Bacteria</taxon>
        <taxon>Pseudomonadati</taxon>
        <taxon>Bacteroidota</taxon>
        <taxon>Sphingobacteriia</taxon>
        <taxon>Sphingobacteriales</taxon>
        <taxon>Sphingobacteriaceae</taxon>
        <taxon>Arcticibacter</taxon>
    </lineage>
</organism>
<evidence type="ECO:0000313" key="4">
    <source>
        <dbReference type="EMBL" id="PRY52769.1"/>
    </source>
</evidence>
<dbReference type="Gene3D" id="1.10.357.10">
    <property type="entry name" value="Tetracycline Repressor, domain 2"/>
    <property type="match status" value="1"/>
</dbReference>
<evidence type="ECO:0000259" key="3">
    <source>
        <dbReference type="PROSITE" id="PS50977"/>
    </source>
</evidence>
<dbReference type="GO" id="GO:0003677">
    <property type="term" value="F:DNA binding"/>
    <property type="evidence" value="ECO:0007669"/>
    <property type="project" value="UniProtKB-UniRule"/>
</dbReference>
<dbReference type="PROSITE" id="PS50977">
    <property type="entry name" value="HTH_TETR_2"/>
    <property type="match status" value="1"/>
</dbReference>
<keyword evidence="1 2" id="KW-0238">DNA-binding</keyword>
<keyword evidence="5" id="KW-1185">Reference proteome</keyword>
<dbReference type="SUPFAM" id="SSF46689">
    <property type="entry name" value="Homeodomain-like"/>
    <property type="match status" value="1"/>
</dbReference>
<gene>
    <name evidence="4" type="ORF">B0I27_105238</name>
</gene>
<accession>A0A2T0U4B2</accession>
<evidence type="ECO:0000256" key="1">
    <source>
        <dbReference type="ARBA" id="ARBA00023125"/>
    </source>
</evidence>
<sequence>MSKAETTRSSIIQKSFDLIYQKGYQATSVDEIIATTQVTKGAFFYHFKNKEEMGLAVISEIMSPRMSKFSTAYLRKGGDVRTNIYKMLEALLLKNDFFKVEYGCPLVNLIEEMSAHNQAFKKTA</sequence>
<proteinExistence type="predicted"/>
<evidence type="ECO:0000313" key="5">
    <source>
        <dbReference type="Proteomes" id="UP000238034"/>
    </source>
</evidence>
<dbReference type="Pfam" id="PF00440">
    <property type="entry name" value="TetR_N"/>
    <property type="match status" value="1"/>
</dbReference>
<dbReference type="InterPro" id="IPR023772">
    <property type="entry name" value="DNA-bd_HTH_TetR-type_CS"/>
</dbReference>
<dbReference type="PRINTS" id="PR00455">
    <property type="entry name" value="HTHTETR"/>
</dbReference>
<dbReference type="OrthoDB" id="9798857at2"/>
<dbReference type="PANTHER" id="PTHR43479">
    <property type="entry name" value="ACREF/ENVCD OPERON REPRESSOR-RELATED"/>
    <property type="match status" value="1"/>
</dbReference>
<dbReference type="PROSITE" id="PS01081">
    <property type="entry name" value="HTH_TETR_1"/>
    <property type="match status" value="1"/>
</dbReference>
<dbReference type="EMBL" id="PVTH01000005">
    <property type="protein sequence ID" value="PRY52769.1"/>
    <property type="molecule type" value="Genomic_DNA"/>
</dbReference>
<dbReference type="RefSeq" id="WP_106293175.1">
    <property type="nucleotide sequence ID" value="NZ_PVTH01000005.1"/>
</dbReference>
<dbReference type="InterPro" id="IPR050624">
    <property type="entry name" value="HTH-type_Tx_Regulator"/>
</dbReference>
<dbReference type="AlphaFoldDB" id="A0A2T0U4B2"/>
<dbReference type="Proteomes" id="UP000238034">
    <property type="component" value="Unassembled WGS sequence"/>
</dbReference>
<dbReference type="InterPro" id="IPR001647">
    <property type="entry name" value="HTH_TetR"/>
</dbReference>
<protein>
    <submittedName>
        <fullName evidence="4">TetR family transcriptional regulator</fullName>
    </submittedName>
</protein>
<name>A0A2T0U4B2_9SPHI</name>